<sequence>MNIQTLAEAEKRTYSVAVVGGGIAGYTAALALKNLRTDCIWLGRKPFGDKLLLAEYVRNFPALVGDGKVFAARLEEQADREGLLFTEARIDGIYAGEGEFLLTENGETLSARAVILATGVEAAGSCKGEADFVGRGVSYCAVCDGALYRGKTIACVLSSKEFEEEAEYLAGFAATVYAFCLYQDPVFKAPNIRIAEGVPTAVEGGLRVQALLAGGKRYEVDGVFFLKNSAPPSALVGGLKTENGAVLVDRRMAANLPGLFAAGDVTGRPYQYVKAAGEGLVAAYSASEYVRTLADKKI</sequence>
<dbReference type="PRINTS" id="PR00469">
    <property type="entry name" value="PNDRDTASEII"/>
</dbReference>
<reference evidence="4" key="2">
    <citation type="submission" date="2021-04" db="EMBL/GenBank/DDBJ databases">
        <authorList>
            <person name="Gilroy R."/>
        </authorList>
    </citation>
    <scope>NUCLEOTIDE SEQUENCE</scope>
    <source>
        <strain evidence="4">ChiW7-2402</strain>
    </source>
</reference>
<proteinExistence type="predicted"/>
<evidence type="ECO:0000313" key="4">
    <source>
        <dbReference type="EMBL" id="HIZ73283.1"/>
    </source>
</evidence>
<reference evidence="4" key="1">
    <citation type="journal article" date="2021" name="PeerJ">
        <title>Extensive microbial diversity within the chicken gut microbiome revealed by metagenomics and culture.</title>
        <authorList>
            <person name="Gilroy R."/>
            <person name="Ravi A."/>
            <person name="Getino M."/>
            <person name="Pursley I."/>
            <person name="Horton D.L."/>
            <person name="Alikhan N.F."/>
            <person name="Baker D."/>
            <person name="Gharbi K."/>
            <person name="Hall N."/>
            <person name="Watson M."/>
            <person name="Adriaenssens E.M."/>
            <person name="Foster-Nyarko E."/>
            <person name="Jarju S."/>
            <person name="Secka A."/>
            <person name="Antonio M."/>
            <person name="Oren A."/>
            <person name="Chaudhuri R.R."/>
            <person name="La Ragione R."/>
            <person name="Hildebrand F."/>
            <person name="Pallen M.J."/>
        </authorList>
    </citation>
    <scope>NUCLEOTIDE SEQUENCE</scope>
    <source>
        <strain evidence="4">ChiW7-2402</strain>
    </source>
</reference>
<dbReference type="InterPro" id="IPR036188">
    <property type="entry name" value="FAD/NAD-bd_sf"/>
</dbReference>
<accession>A0A9D2K0G8</accession>
<protein>
    <submittedName>
        <fullName evidence="4">FAD-dependent oxidoreductase</fullName>
    </submittedName>
</protein>
<organism evidence="4 5">
    <name type="scientific">Candidatus Gallimonas intestinavium</name>
    <dbReference type="NCBI Taxonomy" id="2838603"/>
    <lineage>
        <taxon>Bacteria</taxon>
        <taxon>Bacillati</taxon>
        <taxon>Bacillota</taxon>
        <taxon>Clostridia</taxon>
        <taxon>Candidatus Gallimonas</taxon>
    </lineage>
</organism>
<evidence type="ECO:0000256" key="1">
    <source>
        <dbReference type="ARBA" id="ARBA00022630"/>
    </source>
</evidence>
<dbReference type="Pfam" id="PF07992">
    <property type="entry name" value="Pyr_redox_2"/>
    <property type="match status" value="2"/>
</dbReference>
<feature type="domain" description="FAD/NAD(P)-binding" evidence="3">
    <location>
        <begin position="14"/>
        <end position="147"/>
    </location>
</feature>
<keyword evidence="2" id="KW-0560">Oxidoreductase</keyword>
<evidence type="ECO:0000256" key="2">
    <source>
        <dbReference type="ARBA" id="ARBA00023002"/>
    </source>
</evidence>
<dbReference type="SUPFAM" id="SSF51905">
    <property type="entry name" value="FAD/NAD(P)-binding domain"/>
    <property type="match status" value="1"/>
</dbReference>
<dbReference type="Gene3D" id="3.50.50.60">
    <property type="entry name" value="FAD/NAD(P)-binding domain"/>
    <property type="match status" value="2"/>
</dbReference>
<evidence type="ECO:0000259" key="3">
    <source>
        <dbReference type="Pfam" id="PF07992"/>
    </source>
</evidence>
<dbReference type="Proteomes" id="UP000824102">
    <property type="component" value="Unassembled WGS sequence"/>
</dbReference>
<keyword evidence="1" id="KW-0285">Flavoprotein</keyword>
<name>A0A9D2K0G8_9FIRM</name>
<dbReference type="InterPro" id="IPR023753">
    <property type="entry name" value="FAD/NAD-binding_dom"/>
</dbReference>
<dbReference type="GO" id="GO:0016491">
    <property type="term" value="F:oxidoreductase activity"/>
    <property type="evidence" value="ECO:0007669"/>
    <property type="project" value="UniProtKB-KW"/>
</dbReference>
<evidence type="ECO:0000313" key="5">
    <source>
        <dbReference type="Proteomes" id="UP000824102"/>
    </source>
</evidence>
<dbReference type="PANTHER" id="PTHR48105">
    <property type="entry name" value="THIOREDOXIN REDUCTASE 1-RELATED-RELATED"/>
    <property type="match status" value="1"/>
</dbReference>
<dbReference type="EMBL" id="DXBB01000094">
    <property type="protein sequence ID" value="HIZ73283.1"/>
    <property type="molecule type" value="Genomic_DNA"/>
</dbReference>
<comment type="caution">
    <text evidence="4">The sequence shown here is derived from an EMBL/GenBank/DDBJ whole genome shotgun (WGS) entry which is preliminary data.</text>
</comment>
<dbReference type="InterPro" id="IPR050097">
    <property type="entry name" value="Ferredoxin-NADP_redctase_2"/>
</dbReference>
<dbReference type="AlphaFoldDB" id="A0A9D2K0G8"/>
<gene>
    <name evidence="4" type="ORF">H9964_06860</name>
</gene>
<dbReference type="PRINTS" id="PR00368">
    <property type="entry name" value="FADPNR"/>
</dbReference>
<feature type="domain" description="FAD/NAD(P)-binding" evidence="3">
    <location>
        <begin position="202"/>
        <end position="279"/>
    </location>
</feature>